<evidence type="ECO:0000313" key="2">
    <source>
        <dbReference type="Proteomes" id="UP000597444"/>
    </source>
</evidence>
<reference evidence="1" key="1">
    <citation type="submission" date="2020-10" db="EMBL/GenBank/DDBJ databases">
        <title>Taxonomic study of unclassified bacteria belonging to the class Ktedonobacteria.</title>
        <authorList>
            <person name="Yabe S."/>
            <person name="Wang C.M."/>
            <person name="Zheng Y."/>
            <person name="Sakai Y."/>
            <person name="Cavaletti L."/>
            <person name="Monciardini P."/>
            <person name="Donadio S."/>
        </authorList>
    </citation>
    <scope>NUCLEOTIDE SEQUENCE</scope>
    <source>
        <strain evidence="1">ID150040</strain>
    </source>
</reference>
<dbReference type="RefSeq" id="WP_220203748.1">
    <property type="nucleotide sequence ID" value="NZ_BNJK01000001.1"/>
</dbReference>
<keyword evidence="2" id="KW-1185">Reference proteome</keyword>
<name>A0A8J3IKH5_9CHLR</name>
<proteinExistence type="predicted"/>
<dbReference type="Proteomes" id="UP000597444">
    <property type="component" value="Unassembled WGS sequence"/>
</dbReference>
<gene>
    <name evidence="1" type="ORF">KSF_029850</name>
</gene>
<protein>
    <submittedName>
        <fullName evidence="1">Uncharacterized protein</fullName>
    </submittedName>
</protein>
<dbReference type="AlphaFoldDB" id="A0A8J3IKH5"/>
<organism evidence="1 2">
    <name type="scientific">Reticulibacter mediterranei</name>
    <dbReference type="NCBI Taxonomy" id="2778369"/>
    <lineage>
        <taxon>Bacteria</taxon>
        <taxon>Bacillati</taxon>
        <taxon>Chloroflexota</taxon>
        <taxon>Ktedonobacteria</taxon>
        <taxon>Ktedonobacterales</taxon>
        <taxon>Reticulibacteraceae</taxon>
        <taxon>Reticulibacter</taxon>
    </lineage>
</organism>
<sequence length="242" mass="28186">MIHFLLNIDDAIAERNTSVFIALCNTKLKLGIDESRLQTLHYHEFLLLPEVVNYRQRLGDRNFERALRWIELEPHHRIHMYPLKHAIAGISQLAKIGTLTYYSTHQTHYSTQLQAQVMQATRAWLSVHHFPCSDRVLFYDDSHDKLCSITELVMSNAYHLVVIDAHYGPLLTDLSSLSQNLLKKMQHSFTLYAFGMVEETQSDAIEVVAFPGWEHTDACIQSWIERLEERFAHASPRLKSWR</sequence>
<accession>A0A8J3IKH5</accession>
<dbReference type="EMBL" id="BNJK01000001">
    <property type="protein sequence ID" value="GHO92937.1"/>
    <property type="molecule type" value="Genomic_DNA"/>
</dbReference>
<comment type="caution">
    <text evidence="1">The sequence shown here is derived from an EMBL/GenBank/DDBJ whole genome shotgun (WGS) entry which is preliminary data.</text>
</comment>
<evidence type="ECO:0000313" key="1">
    <source>
        <dbReference type="EMBL" id="GHO92937.1"/>
    </source>
</evidence>